<keyword evidence="1" id="KW-0175">Coiled coil</keyword>
<accession>A0A7C5X1N2</accession>
<dbReference type="InterPro" id="IPR003646">
    <property type="entry name" value="SH3-like_bac-type"/>
</dbReference>
<name>A0A7C5X1N2_9AQUI</name>
<evidence type="ECO:0000313" key="3">
    <source>
        <dbReference type="EMBL" id="HHO74493.1"/>
    </source>
</evidence>
<dbReference type="PROSITE" id="PS51781">
    <property type="entry name" value="SH3B"/>
    <property type="match status" value="1"/>
</dbReference>
<dbReference type="SMART" id="SM00287">
    <property type="entry name" value="SH3b"/>
    <property type="match status" value="1"/>
</dbReference>
<evidence type="ECO:0000259" key="2">
    <source>
        <dbReference type="PROSITE" id="PS51781"/>
    </source>
</evidence>
<feature type="domain" description="SH3b" evidence="2">
    <location>
        <begin position="81"/>
        <end position="143"/>
    </location>
</feature>
<dbReference type="Pfam" id="PF08239">
    <property type="entry name" value="SH3_3"/>
    <property type="match status" value="1"/>
</dbReference>
<gene>
    <name evidence="3" type="ORF">ENN04_07685</name>
</gene>
<dbReference type="AlphaFoldDB" id="A0A7C5X1N2"/>
<reference evidence="3" key="1">
    <citation type="journal article" date="2020" name="mSystems">
        <title>Genome- and Community-Level Interaction Insights into Carbon Utilization and Element Cycling Functions of Hydrothermarchaeota in Hydrothermal Sediment.</title>
        <authorList>
            <person name="Zhou Z."/>
            <person name="Liu Y."/>
            <person name="Xu W."/>
            <person name="Pan J."/>
            <person name="Luo Z.H."/>
            <person name="Li M."/>
        </authorList>
    </citation>
    <scope>NUCLEOTIDE SEQUENCE [LARGE SCALE GENOMIC DNA]</scope>
    <source>
        <strain evidence="3">SpSt-114</strain>
    </source>
</reference>
<dbReference type="InterPro" id="IPR036028">
    <property type="entry name" value="SH3-like_dom_sf"/>
</dbReference>
<feature type="coiled-coil region" evidence="1">
    <location>
        <begin position="45"/>
        <end position="72"/>
    </location>
</feature>
<dbReference type="EMBL" id="DSAC01000095">
    <property type="protein sequence ID" value="HHO74493.1"/>
    <property type="molecule type" value="Genomic_DNA"/>
</dbReference>
<organism evidence="3">
    <name type="scientific">Thermocrinis ruber</name>
    <dbReference type="NCBI Taxonomy" id="75906"/>
    <lineage>
        <taxon>Bacteria</taxon>
        <taxon>Pseudomonadati</taxon>
        <taxon>Aquificota</taxon>
        <taxon>Aquificia</taxon>
        <taxon>Aquificales</taxon>
        <taxon>Aquificaceae</taxon>
        <taxon>Thermocrinis</taxon>
    </lineage>
</organism>
<comment type="caution">
    <text evidence="3">The sequence shown here is derived from an EMBL/GenBank/DDBJ whole genome shotgun (WGS) entry which is preliminary data.</text>
</comment>
<dbReference type="Gene3D" id="2.30.30.40">
    <property type="entry name" value="SH3 Domains"/>
    <property type="match status" value="1"/>
</dbReference>
<dbReference type="SUPFAM" id="SSF50044">
    <property type="entry name" value="SH3-domain"/>
    <property type="match status" value="1"/>
</dbReference>
<protein>
    <recommendedName>
        <fullName evidence="2">SH3b domain-containing protein</fullName>
    </recommendedName>
</protein>
<proteinExistence type="predicted"/>
<sequence>MLKRAAIILSGFALVGYTGGALAGYVISEGRDWLESAVIKLIEKYYELSQKVQELSQRVERLERQTRAEKREGEVREEVIKEKYQVREKLRVRACPRTSCGVVVVLERGEVVSLLSRKGNWAFIETADGVRGWVVSKYLQEYSY</sequence>
<evidence type="ECO:0000256" key="1">
    <source>
        <dbReference type="SAM" id="Coils"/>
    </source>
</evidence>